<dbReference type="GO" id="GO:0042626">
    <property type="term" value="F:ATPase-coupled transmembrane transporter activity"/>
    <property type="evidence" value="ECO:0007669"/>
    <property type="project" value="TreeGrafter"/>
</dbReference>
<feature type="transmembrane region" description="Helical" evidence="13">
    <location>
        <begin position="555"/>
        <end position="573"/>
    </location>
</feature>
<evidence type="ECO:0000256" key="11">
    <source>
        <dbReference type="ARBA" id="ARBA00023136"/>
    </source>
</evidence>
<dbReference type="InterPro" id="IPR027417">
    <property type="entry name" value="P-loop_NTPase"/>
</dbReference>
<dbReference type="OrthoDB" id="2035889at2"/>
<dbReference type="Gene3D" id="3.40.50.300">
    <property type="entry name" value="P-loop containing nucleotide triphosphate hydrolases"/>
    <property type="match status" value="1"/>
</dbReference>
<evidence type="ECO:0000256" key="1">
    <source>
        <dbReference type="ARBA" id="ARBA00004141"/>
    </source>
</evidence>
<dbReference type="Pfam" id="PF02361">
    <property type="entry name" value="CbiQ"/>
    <property type="match status" value="1"/>
</dbReference>
<evidence type="ECO:0000259" key="14">
    <source>
        <dbReference type="PROSITE" id="PS50893"/>
    </source>
</evidence>
<dbReference type="PANTHER" id="PTHR43553">
    <property type="entry name" value="HEAVY METAL TRANSPORTER"/>
    <property type="match status" value="1"/>
</dbReference>
<protein>
    <submittedName>
        <fullName evidence="15">ABC transporter related protein</fullName>
    </submittedName>
</protein>
<sequence length="666" mass="70236">MANEWHIEGLHVFVNGLHVLRGANASFAPGTITLMIGRNGAGKSTLLESMAGLRRSSQGTIVLGAEPLWNGKKPNRAVLLQTGIAVQQSASQWFLPTVEAEFRYTLKPYRHLHDAGAIEQAIASALRSVGLPADLLSRDPRILSGGQQKRLAIAMLIVSKPSWLLLDEPTAGLDKEGTLQLCEALQAHRAAGGGAVIVTHDLEALLPLADAVIAIEDGIATEAMAPEAWAEAQLIRAGIEAAGGEQARWAAGAAVQGSERNGAGAGEAARESEREEARAGAAARESERDGAGAGAAARESERDGAGAGAAAQGGASAHISASDAARSGTGAAARPRVLPLPLQAAAQLRAAGFAVPAGAPWALPQALAEALAPALTARRIAAAVAAGESAPAAGRHAAKAAPQPEPPHCAPARRHPAGPRHRSARLDPRAIILAYMVFASAVLLQQTWPGLLAATALASLFVWLPLRAAIAPWRRAIVLYAQMVAILVIIGGVSFAPFGFHLTAALNTGFNLSQLLVVMVLGLPMSALMTPLRLQRALEQTFGWLEHLRIPIAKLALTVALIFRFIPMLSSEWERFARIAQARGKLAAQPGKVPMRMMVAVLAPFLLAMLRDAEQMTEALEARGYGRIDRKPTRGLVVRWSRSDTYILLISIAVFLCLYVINRLFV</sequence>
<dbReference type="RefSeq" id="WP_006036674.1">
    <property type="nucleotide sequence ID" value="NZ_AEDD01000001.1"/>
</dbReference>
<evidence type="ECO:0000313" key="15">
    <source>
        <dbReference type="EMBL" id="EFM13148.1"/>
    </source>
</evidence>
<keyword evidence="9" id="KW-1278">Translocase</keyword>
<feature type="transmembrane region" description="Helical" evidence="13">
    <location>
        <begin position="593"/>
        <end position="610"/>
    </location>
</feature>
<keyword evidence="7" id="KW-0547">Nucleotide-binding</keyword>
<dbReference type="eggNOG" id="COG1122">
    <property type="taxonomic scope" value="Bacteria"/>
</dbReference>
<feature type="compositionally biased region" description="Low complexity" evidence="12">
    <location>
        <begin position="393"/>
        <end position="402"/>
    </location>
</feature>
<dbReference type="PROSITE" id="PS50893">
    <property type="entry name" value="ABC_TRANSPORTER_2"/>
    <property type="match status" value="1"/>
</dbReference>
<dbReference type="eggNOG" id="COG0619">
    <property type="taxonomic scope" value="Bacteria"/>
</dbReference>
<dbReference type="PANTHER" id="PTHR43553:SF24">
    <property type="entry name" value="ENERGY-COUPLING FACTOR TRANSPORTER ATP-BINDING PROTEIN ECFA1"/>
    <property type="match status" value="1"/>
</dbReference>
<keyword evidence="6 13" id="KW-0812">Transmembrane</keyword>
<evidence type="ECO:0000256" key="5">
    <source>
        <dbReference type="ARBA" id="ARBA00022475"/>
    </source>
</evidence>
<name>E0I4D4_9BACL</name>
<dbReference type="CDD" id="cd16914">
    <property type="entry name" value="EcfT"/>
    <property type="match status" value="1"/>
</dbReference>
<dbReference type="GO" id="GO:0043190">
    <property type="term" value="C:ATP-binding cassette (ABC) transporter complex"/>
    <property type="evidence" value="ECO:0007669"/>
    <property type="project" value="TreeGrafter"/>
</dbReference>
<evidence type="ECO:0000256" key="4">
    <source>
        <dbReference type="ARBA" id="ARBA00022448"/>
    </source>
</evidence>
<dbReference type="InterPro" id="IPR017871">
    <property type="entry name" value="ABC_transporter-like_CS"/>
</dbReference>
<evidence type="ECO:0000313" key="16">
    <source>
        <dbReference type="Proteomes" id="UP000005387"/>
    </source>
</evidence>
<dbReference type="AlphaFoldDB" id="E0I4D4"/>
<organism evidence="15 16">
    <name type="scientific">Paenibacillus curdlanolyticus YK9</name>
    <dbReference type="NCBI Taxonomy" id="717606"/>
    <lineage>
        <taxon>Bacteria</taxon>
        <taxon>Bacillati</taxon>
        <taxon>Bacillota</taxon>
        <taxon>Bacilli</taxon>
        <taxon>Bacillales</taxon>
        <taxon>Paenibacillaceae</taxon>
        <taxon>Paenibacillus</taxon>
    </lineage>
</organism>
<feature type="domain" description="ABC transporter" evidence="14">
    <location>
        <begin position="5"/>
        <end position="242"/>
    </location>
</feature>
<feature type="transmembrane region" description="Helical" evidence="13">
    <location>
        <begin position="477"/>
        <end position="500"/>
    </location>
</feature>
<evidence type="ECO:0000256" key="2">
    <source>
        <dbReference type="ARBA" id="ARBA00004202"/>
    </source>
</evidence>
<dbReference type="InterPro" id="IPR003439">
    <property type="entry name" value="ABC_transporter-like_ATP-bd"/>
</dbReference>
<comment type="similarity">
    <text evidence="3">Belongs to the ABC transporter superfamily.</text>
</comment>
<dbReference type="Proteomes" id="UP000005387">
    <property type="component" value="Unassembled WGS sequence"/>
</dbReference>
<accession>E0I4D4</accession>
<evidence type="ECO:0000256" key="13">
    <source>
        <dbReference type="SAM" id="Phobius"/>
    </source>
</evidence>
<feature type="region of interest" description="Disordered" evidence="12">
    <location>
        <begin position="250"/>
        <end position="311"/>
    </location>
</feature>
<feature type="region of interest" description="Disordered" evidence="12">
    <location>
        <begin position="393"/>
        <end position="422"/>
    </location>
</feature>
<gene>
    <name evidence="15" type="ORF">PaecuDRAFT_0659</name>
</gene>
<dbReference type="InterPro" id="IPR050095">
    <property type="entry name" value="ECF_ABC_transporter_ATP-bd"/>
</dbReference>
<evidence type="ECO:0000256" key="3">
    <source>
        <dbReference type="ARBA" id="ARBA00005417"/>
    </source>
</evidence>
<evidence type="ECO:0000256" key="10">
    <source>
        <dbReference type="ARBA" id="ARBA00022989"/>
    </source>
</evidence>
<feature type="transmembrane region" description="Helical" evidence="13">
    <location>
        <begin position="646"/>
        <end position="665"/>
    </location>
</feature>
<evidence type="ECO:0000256" key="8">
    <source>
        <dbReference type="ARBA" id="ARBA00022840"/>
    </source>
</evidence>
<dbReference type="SMART" id="SM00382">
    <property type="entry name" value="AAA"/>
    <property type="match status" value="1"/>
</dbReference>
<dbReference type="PROSITE" id="PS00211">
    <property type="entry name" value="ABC_TRANSPORTER_1"/>
    <property type="match status" value="1"/>
</dbReference>
<evidence type="ECO:0000256" key="12">
    <source>
        <dbReference type="SAM" id="MobiDB-lite"/>
    </source>
</evidence>
<dbReference type="STRING" id="717606.PaecuDRAFT_0659"/>
<evidence type="ECO:0000256" key="6">
    <source>
        <dbReference type="ARBA" id="ARBA00022692"/>
    </source>
</evidence>
<dbReference type="GO" id="GO:0016887">
    <property type="term" value="F:ATP hydrolysis activity"/>
    <property type="evidence" value="ECO:0007669"/>
    <property type="project" value="InterPro"/>
</dbReference>
<reference evidence="15 16" key="1">
    <citation type="submission" date="2010-07" db="EMBL/GenBank/DDBJ databases">
        <title>The draft genome of Paenibacillus curdlanolyticus YK9.</title>
        <authorList>
            <consortium name="US DOE Joint Genome Institute (JGI-PGF)"/>
            <person name="Lucas S."/>
            <person name="Copeland A."/>
            <person name="Lapidus A."/>
            <person name="Cheng J.-F."/>
            <person name="Bruce D."/>
            <person name="Goodwin L."/>
            <person name="Pitluck S."/>
            <person name="Land M.L."/>
            <person name="Hauser L."/>
            <person name="Chang Y.-J."/>
            <person name="Jeffries C."/>
            <person name="Anderson I.J."/>
            <person name="Johnson E."/>
            <person name="Loganathan U."/>
            <person name="Mulhopadhyay B."/>
            <person name="Kyrpides N."/>
            <person name="Woyke T.J."/>
        </authorList>
    </citation>
    <scope>NUCLEOTIDE SEQUENCE [LARGE SCALE GENOMIC DNA]</scope>
    <source>
        <strain evidence="15 16">YK9</strain>
    </source>
</reference>
<keyword evidence="5" id="KW-1003">Cell membrane</keyword>
<dbReference type="GO" id="GO:0005524">
    <property type="term" value="F:ATP binding"/>
    <property type="evidence" value="ECO:0007669"/>
    <property type="project" value="UniProtKB-KW"/>
</dbReference>
<feature type="transmembrane region" description="Helical" evidence="13">
    <location>
        <begin position="512"/>
        <end position="534"/>
    </location>
</feature>
<dbReference type="InterPro" id="IPR003339">
    <property type="entry name" value="ABC/ECF_trnsptr_transmembrane"/>
</dbReference>
<feature type="transmembrane region" description="Helical" evidence="13">
    <location>
        <begin position="450"/>
        <end position="470"/>
    </location>
</feature>
<keyword evidence="4" id="KW-0813">Transport</keyword>
<evidence type="ECO:0000256" key="9">
    <source>
        <dbReference type="ARBA" id="ARBA00022967"/>
    </source>
</evidence>
<dbReference type="Pfam" id="PF00005">
    <property type="entry name" value="ABC_tran"/>
    <property type="match status" value="1"/>
</dbReference>
<dbReference type="CDD" id="cd03225">
    <property type="entry name" value="ABC_cobalt_CbiO_domain1"/>
    <property type="match status" value="1"/>
</dbReference>
<dbReference type="SUPFAM" id="SSF52540">
    <property type="entry name" value="P-loop containing nucleoside triphosphate hydrolases"/>
    <property type="match status" value="1"/>
</dbReference>
<evidence type="ECO:0000256" key="7">
    <source>
        <dbReference type="ARBA" id="ARBA00022741"/>
    </source>
</evidence>
<keyword evidence="16" id="KW-1185">Reference proteome</keyword>
<proteinExistence type="inferred from homology"/>
<dbReference type="InterPro" id="IPR003593">
    <property type="entry name" value="AAA+_ATPase"/>
</dbReference>
<feature type="compositionally biased region" description="Basic residues" evidence="12">
    <location>
        <begin position="411"/>
        <end position="422"/>
    </location>
</feature>
<feature type="compositionally biased region" description="Basic and acidic residues" evidence="12">
    <location>
        <begin position="268"/>
        <end position="290"/>
    </location>
</feature>
<keyword evidence="8" id="KW-0067">ATP-binding</keyword>
<comment type="subcellular location">
    <subcellularLocation>
        <location evidence="2">Cell membrane</location>
        <topology evidence="2">Peripheral membrane protein</topology>
    </subcellularLocation>
    <subcellularLocation>
        <location evidence="1">Membrane</location>
        <topology evidence="1">Multi-pass membrane protein</topology>
    </subcellularLocation>
</comment>
<keyword evidence="11 13" id="KW-0472">Membrane</keyword>
<dbReference type="InterPro" id="IPR015856">
    <property type="entry name" value="ABC_transpr_CbiO/EcfA_su"/>
</dbReference>
<dbReference type="EMBL" id="AEDD01000001">
    <property type="protein sequence ID" value="EFM13148.1"/>
    <property type="molecule type" value="Genomic_DNA"/>
</dbReference>
<keyword evidence="10 13" id="KW-1133">Transmembrane helix</keyword>